<evidence type="ECO:0000313" key="11">
    <source>
        <dbReference type="EMBL" id="SCZ71216.1"/>
    </source>
</evidence>
<comment type="catalytic activity">
    <reaction evidence="7">
        <text>N(6)-[(R)-S(8)-aminomethyldihydrolipoyl]-L-lysyl-[protein] + (6S)-5,6,7,8-tetrahydrofolate = N(6)-[(R)-dihydrolipoyl]-L-lysyl-[protein] + (6R)-5,10-methylene-5,6,7,8-tetrahydrofolate + NH4(+)</text>
        <dbReference type="Rhea" id="RHEA:16945"/>
        <dbReference type="Rhea" id="RHEA-COMP:10475"/>
        <dbReference type="Rhea" id="RHEA-COMP:10492"/>
        <dbReference type="ChEBI" id="CHEBI:15636"/>
        <dbReference type="ChEBI" id="CHEBI:28938"/>
        <dbReference type="ChEBI" id="CHEBI:57453"/>
        <dbReference type="ChEBI" id="CHEBI:83100"/>
        <dbReference type="ChEBI" id="CHEBI:83143"/>
        <dbReference type="EC" id="2.1.2.10"/>
    </reaction>
</comment>
<dbReference type="RefSeq" id="WP_090220581.1">
    <property type="nucleotide sequence ID" value="NZ_FMWG01000011.1"/>
</dbReference>
<dbReference type="Gene3D" id="4.10.1250.10">
    <property type="entry name" value="Aminomethyltransferase fragment"/>
    <property type="match status" value="1"/>
</dbReference>
<dbReference type="EC" id="2.1.2.10" evidence="2"/>
<dbReference type="InterPro" id="IPR006223">
    <property type="entry name" value="GcvT"/>
</dbReference>
<evidence type="ECO:0000256" key="6">
    <source>
        <dbReference type="ARBA" id="ARBA00031395"/>
    </source>
</evidence>
<dbReference type="GO" id="GO:0008168">
    <property type="term" value="F:methyltransferase activity"/>
    <property type="evidence" value="ECO:0007669"/>
    <property type="project" value="UniProtKB-KW"/>
</dbReference>
<evidence type="ECO:0000256" key="3">
    <source>
        <dbReference type="ARBA" id="ARBA00022576"/>
    </source>
</evidence>
<evidence type="ECO:0000256" key="1">
    <source>
        <dbReference type="ARBA" id="ARBA00008609"/>
    </source>
</evidence>
<dbReference type="NCBIfam" id="TIGR00528">
    <property type="entry name" value="gcvT"/>
    <property type="match status" value="1"/>
</dbReference>
<dbReference type="InterPro" id="IPR029043">
    <property type="entry name" value="GcvT/YgfZ_C"/>
</dbReference>
<dbReference type="InterPro" id="IPR027266">
    <property type="entry name" value="TrmE/GcvT-like"/>
</dbReference>
<dbReference type="FunFam" id="3.30.70.1400:FF:000001">
    <property type="entry name" value="Aminomethyltransferase"/>
    <property type="match status" value="1"/>
</dbReference>
<keyword evidence="12" id="KW-1185">Reference proteome</keyword>
<dbReference type="GO" id="GO:0006546">
    <property type="term" value="P:glycine catabolic process"/>
    <property type="evidence" value="ECO:0007669"/>
    <property type="project" value="InterPro"/>
</dbReference>
<dbReference type="Proteomes" id="UP000198767">
    <property type="component" value="Unassembled WGS sequence"/>
</dbReference>
<dbReference type="NCBIfam" id="NF010093">
    <property type="entry name" value="PRK13579.1"/>
    <property type="match status" value="1"/>
</dbReference>
<dbReference type="Gene3D" id="3.30.1360.120">
    <property type="entry name" value="Probable tRNA modification gtpase trme, domain 1"/>
    <property type="match status" value="1"/>
</dbReference>
<dbReference type="Gene3D" id="3.30.70.1400">
    <property type="entry name" value="Aminomethyltransferase beta-barrel domains"/>
    <property type="match status" value="1"/>
</dbReference>
<sequence>MTTQAPRRTPLYDLHIELGGKMVDFAGWDMPVQYPLGIMGEHKHCRAKAALFDVSHMGQVLLHGETAAAQMETLCPQAFTALPEGKARYALFTNEDGGILDDLIVSNAGDHLFVVVNAALRDQDIPLMQNALKDVTVTEVTDHALIALQGPAAESVLAPICPAAADLTFMQTTTAEILDTRCRISRLGYTGEDGYEISIPEDKAIEIARALLAHEDCEAAGLGARDSLRMEAGLCLYGNDISQAVTPVEAGLTWAIQKRRRTEGGFPGADKIQDQLQNGAARKLVGIRPAGRAPARAGVEIQTADGTAIGEITSGGFGPTVNGPIAMGYVASDHAEPGTEITLIIRGKPQPATIHPLPFVQQNYKR</sequence>
<dbReference type="Pfam" id="PF08669">
    <property type="entry name" value="GCV_T_C"/>
    <property type="match status" value="1"/>
</dbReference>
<name>A0A1G5RB52_9RHOB</name>
<dbReference type="GO" id="GO:0032259">
    <property type="term" value="P:methylation"/>
    <property type="evidence" value="ECO:0007669"/>
    <property type="project" value="UniProtKB-KW"/>
</dbReference>
<reference evidence="11 12" key="1">
    <citation type="submission" date="2016-10" db="EMBL/GenBank/DDBJ databases">
        <authorList>
            <person name="de Groot N.N."/>
        </authorList>
    </citation>
    <scope>NUCLEOTIDE SEQUENCE [LARGE SCALE GENOMIC DNA]</scope>
    <source>
        <strain evidence="11 12">U95</strain>
    </source>
</reference>
<evidence type="ECO:0000256" key="5">
    <source>
        <dbReference type="ARBA" id="ARBA00022946"/>
    </source>
</evidence>
<evidence type="ECO:0000259" key="9">
    <source>
        <dbReference type="Pfam" id="PF01571"/>
    </source>
</evidence>
<protein>
    <recommendedName>
        <fullName evidence="2">aminomethyltransferase</fullName>
        <ecNumber evidence="2">2.1.2.10</ecNumber>
    </recommendedName>
    <alternativeName>
        <fullName evidence="6">Glycine cleavage system T protein</fullName>
    </alternativeName>
</protein>
<dbReference type="Pfam" id="PF01571">
    <property type="entry name" value="GCV_T"/>
    <property type="match status" value="1"/>
</dbReference>
<proteinExistence type="inferred from homology"/>
<keyword evidence="5" id="KW-0809">Transit peptide</keyword>
<dbReference type="OrthoDB" id="9774591at2"/>
<evidence type="ECO:0000256" key="7">
    <source>
        <dbReference type="ARBA" id="ARBA00047665"/>
    </source>
</evidence>
<evidence type="ECO:0000256" key="8">
    <source>
        <dbReference type="PIRSR" id="PIRSR006487-1"/>
    </source>
</evidence>
<gene>
    <name evidence="11" type="ORF">SAMN04488118_111121</name>
</gene>
<dbReference type="AlphaFoldDB" id="A0A1G5RB52"/>
<feature type="domain" description="Aminomethyltransferase C-terminal" evidence="10">
    <location>
        <begin position="282"/>
        <end position="360"/>
    </location>
</feature>
<evidence type="ECO:0000259" key="10">
    <source>
        <dbReference type="Pfam" id="PF08669"/>
    </source>
</evidence>
<dbReference type="STRING" id="1156985.SAMN04488118_111121"/>
<keyword evidence="11" id="KW-0489">Methyltransferase</keyword>
<dbReference type="InterPro" id="IPR013977">
    <property type="entry name" value="GcvT_C"/>
</dbReference>
<dbReference type="GO" id="GO:0004047">
    <property type="term" value="F:aminomethyltransferase activity"/>
    <property type="evidence" value="ECO:0007669"/>
    <property type="project" value="UniProtKB-EC"/>
</dbReference>
<dbReference type="Gene3D" id="2.40.30.110">
    <property type="entry name" value="Aminomethyltransferase beta-barrel domains"/>
    <property type="match status" value="1"/>
</dbReference>
<dbReference type="EMBL" id="FMWG01000011">
    <property type="protein sequence ID" value="SCZ71216.1"/>
    <property type="molecule type" value="Genomic_DNA"/>
</dbReference>
<dbReference type="PANTHER" id="PTHR43757:SF2">
    <property type="entry name" value="AMINOMETHYLTRANSFERASE, MITOCHONDRIAL"/>
    <property type="match status" value="1"/>
</dbReference>
<dbReference type="SUPFAM" id="SSF101790">
    <property type="entry name" value="Aminomethyltransferase beta-barrel domain"/>
    <property type="match status" value="1"/>
</dbReference>
<dbReference type="InterPro" id="IPR028896">
    <property type="entry name" value="GcvT/YgfZ/DmdA"/>
</dbReference>
<dbReference type="GO" id="GO:0008483">
    <property type="term" value="F:transaminase activity"/>
    <property type="evidence" value="ECO:0007669"/>
    <property type="project" value="UniProtKB-KW"/>
</dbReference>
<dbReference type="SUPFAM" id="SSF103025">
    <property type="entry name" value="Folate-binding domain"/>
    <property type="match status" value="1"/>
</dbReference>
<evidence type="ECO:0000256" key="4">
    <source>
        <dbReference type="ARBA" id="ARBA00022679"/>
    </source>
</evidence>
<evidence type="ECO:0000313" key="12">
    <source>
        <dbReference type="Proteomes" id="UP000198767"/>
    </source>
</evidence>
<dbReference type="FunFam" id="4.10.1250.10:FF:000002">
    <property type="entry name" value="Aminomethyltransferase"/>
    <property type="match status" value="1"/>
</dbReference>
<dbReference type="InterPro" id="IPR006222">
    <property type="entry name" value="GCVT_N"/>
</dbReference>
<feature type="domain" description="GCVT N-terminal" evidence="9">
    <location>
        <begin position="11"/>
        <end position="259"/>
    </location>
</feature>
<comment type="similarity">
    <text evidence="1">Belongs to the GcvT family.</text>
</comment>
<dbReference type="NCBIfam" id="NF001567">
    <property type="entry name" value="PRK00389.1"/>
    <property type="match status" value="1"/>
</dbReference>
<dbReference type="PANTHER" id="PTHR43757">
    <property type="entry name" value="AMINOMETHYLTRANSFERASE"/>
    <property type="match status" value="1"/>
</dbReference>
<keyword evidence="4 11" id="KW-0808">Transferase</keyword>
<keyword evidence="3" id="KW-0032">Aminotransferase</keyword>
<evidence type="ECO:0000256" key="2">
    <source>
        <dbReference type="ARBA" id="ARBA00012616"/>
    </source>
</evidence>
<organism evidence="11 12">
    <name type="scientific">Epibacterium ulvae</name>
    <dbReference type="NCBI Taxonomy" id="1156985"/>
    <lineage>
        <taxon>Bacteria</taxon>
        <taxon>Pseudomonadati</taxon>
        <taxon>Pseudomonadota</taxon>
        <taxon>Alphaproteobacteria</taxon>
        <taxon>Rhodobacterales</taxon>
        <taxon>Roseobacteraceae</taxon>
        <taxon>Epibacterium</taxon>
    </lineage>
</organism>
<dbReference type="GO" id="GO:0005960">
    <property type="term" value="C:glycine cleavage complex"/>
    <property type="evidence" value="ECO:0007669"/>
    <property type="project" value="InterPro"/>
</dbReference>
<dbReference type="PIRSF" id="PIRSF006487">
    <property type="entry name" value="GcvT"/>
    <property type="match status" value="1"/>
</dbReference>
<feature type="binding site" evidence="8">
    <location>
        <position position="196"/>
    </location>
    <ligand>
        <name>substrate</name>
    </ligand>
</feature>
<accession>A0A1G5RB52</accession>